<name>A0A8J7GHK3_9ACTN</name>
<dbReference type="AlphaFoldDB" id="A0A8J7GHK3"/>
<dbReference type="SUPFAM" id="SSF47413">
    <property type="entry name" value="lambda repressor-like DNA-binding domains"/>
    <property type="match status" value="1"/>
</dbReference>
<protein>
    <submittedName>
        <fullName evidence="2">Transcriptional regulator with XRE-family HTH domain</fullName>
    </submittedName>
</protein>
<proteinExistence type="predicted"/>
<keyword evidence="1" id="KW-0175">Coiled coil</keyword>
<sequence>MGDWQAVADAINARMGDLPIQQNELAARSGVSVATIRELQGGGPGRRRSARTMSAISTALDWPEDHLARVLAGTNSSGGGRSSATSAPNDMSAVLAKLDELQVEVRELSRKLDRLASDQS</sequence>
<dbReference type="InterPro" id="IPR010982">
    <property type="entry name" value="Lambda_DNA-bd_dom_sf"/>
</dbReference>
<dbReference type="Gene3D" id="1.10.260.40">
    <property type="entry name" value="lambda repressor-like DNA-binding domains"/>
    <property type="match status" value="1"/>
</dbReference>
<feature type="coiled-coil region" evidence="1">
    <location>
        <begin position="91"/>
        <end position="118"/>
    </location>
</feature>
<organism evidence="2 3">
    <name type="scientific">Longispora fulva</name>
    <dbReference type="NCBI Taxonomy" id="619741"/>
    <lineage>
        <taxon>Bacteria</taxon>
        <taxon>Bacillati</taxon>
        <taxon>Actinomycetota</taxon>
        <taxon>Actinomycetes</taxon>
        <taxon>Micromonosporales</taxon>
        <taxon>Micromonosporaceae</taxon>
        <taxon>Longispora</taxon>
    </lineage>
</organism>
<dbReference type="EMBL" id="JADOUF010000001">
    <property type="protein sequence ID" value="MBG6139284.1"/>
    <property type="molecule type" value="Genomic_DNA"/>
</dbReference>
<keyword evidence="3" id="KW-1185">Reference proteome</keyword>
<reference evidence="2" key="1">
    <citation type="submission" date="2020-11" db="EMBL/GenBank/DDBJ databases">
        <title>Sequencing the genomes of 1000 actinobacteria strains.</title>
        <authorList>
            <person name="Klenk H.-P."/>
        </authorList>
    </citation>
    <scope>NUCLEOTIDE SEQUENCE</scope>
    <source>
        <strain evidence="2">DSM 45356</strain>
    </source>
</reference>
<evidence type="ECO:0000313" key="3">
    <source>
        <dbReference type="Proteomes" id="UP000622552"/>
    </source>
</evidence>
<dbReference type="GO" id="GO:0003677">
    <property type="term" value="F:DNA binding"/>
    <property type="evidence" value="ECO:0007669"/>
    <property type="project" value="InterPro"/>
</dbReference>
<evidence type="ECO:0000256" key="1">
    <source>
        <dbReference type="SAM" id="Coils"/>
    </source>
</evidence>
<evidence type="ECO:0000313" key="2">
    <source>
        <dbReference type="EMBL" id="MBG6139284.1"/>
    </source>
</evidence>
<dbReference type="RefSeq" id="WP_197005955.1">
    <property type="nucleotide sequence ID" value="NZ_BONS01000012.1"/>
</dbReference>
<comment type="caution">
    <text evidence="2">The sequence shown here is derived from an EMBL/GenBank/DDBJ whole genome shotgun (WGS) entry which is preliminary data.</text>
</comment>
<dbReference type="Proteomes" id="UP000622552">
    <property type="component" value="Unassembled WGS sequence"/>
</dbReference>
<gene>
    <name evidence="2" type="ORF">IW245_005478</name>
</gene>
<accession>A0A8J7GHK3</accession>